<dbReference type="InterPro" id="IPR043968">
    <property type="entry name" value="SGNH"/>
</dbReference>
<feature type="transmembrane region" description="Helical" evidence="1">
    <location>
        <begin position="274"/>
        <end position="293"/>
    </location>
</feature>
<dbReference type="PANTHER" id="PTHR23028">
    <property type="entry name" value="ACETYLTRANSFERASE"/>
    <property type="match status" value="1"/>
</dbReference>
<reference evidence="4 5" key="1">
    <citation type="submission" date="2023-07" db="EMBL/GenBank/DDBJ databases">
        <title>Sequencing the genomes of 1000 actinobacteria strains.</title>
        <authorList>
            <person name="Klenk H.-P."/>
        </authorList>
    </citation>
    <scope>NUCLEOTIDE SEQUENCE [LARGE SCALE GENOMIC DNA]</scope>
    <source>
        <strain evidence="4 5">DSM 44388</strain>
    </source>
</reference>
<evidence type="ECO:0000313" key="4">
    <source>
        <dbReference type="EMBL" id="MDP9826295.1"/>
    </source>
</evidence>
<feature type="transmembrane region" description="Helical" evidence="1">
    <location>
        <begin position="86"/>
        <end position="106"/>
    </location>
</feature>
<dbReference type="RefSeq" id="WP_307240956.1">
    <property type="nucleotide sequence ID" value="NZ_JAUSQZ010000001.1"/>
</dbReference>
<organism evidence="4 5">
    <name type="scientific">Kineosporia succinea</name>
    <dbReference type="NCBI Taxonomy" id="84632"/>
    <lineage>
        <taxon>Bacteria</taxon>
        <taxon>Bacillati</taxon>
        <taxon>Actinomycetota</taxon>
        <taxon>Actinomycetes</taxon>
        <taxon>Kineosporiales</taxon>
        <taxon>Kineosporiaceae</taxon>
        <taxon>Kineosporia</taxon>
    </lineage>
</organism>
<dbReference type="Pfam" id="PF01757">
    <property type="entry name" value="Acyl_transf_3"/>
    <property type="match status" value="1"/>
</dbReference>
<feature type="transmembrane region" description="Helical" evidence="1">
    <location>
        <begin position="250"/>
        <end position="268"/>
    </location>
</feature>
<feature type="transmembrane region" description="Helical" evidence="1">
    <location>
        <begin position="178"/>
        <end position="198"/>
    </location>
</feature>
<name>A0ABT9P2H6_9ACTN</name>
<evidence type="ECO:0000256" key="1">
    <source>
        <dbReference type="SAM" id="Phobius"/>
    </source>
</evidence>
<keyword evidence="5" id="KW-1185">Reference proteome</keyword>
<feature type="domain" description="SGNH" evidence="3">
    <location>
        <begin position="448"/>
        <end position="672"/>
    </location>
</feature>
<feature type="transmembrane region" description="Helical" evidence="1">
    <location>
        <begin position="20"/>
        <end position="39"/>
    </location>
</feature>
<feature type="transmembrane region" description="Helical" evidence="1">
    <location>
        <begin position="337"/>
        <end position="358"/>
    </location>
</feature>
<feature type="transmembrane region" description="Helical" evidence="1">
    <location>
        <begin position="370"/>
        <end position="393"/>
    </location>
</feature>
<keyword evidence="1" id="KW-0812">Transmembrane</keyword>
<evidence type="ECO:0000259" key="3">
    <source>
        <dbReference type="Pfam" id="PF19040"/>
    </source>
</evidence>
<keyword evidence="1" id="KW-1133">Transmembrane helix</keyword>
<protein>
    <submittedName>
        <fullName evidence="4">Peptidoglycan/LPS O-acetylase OafA/YrhL</fullName>
    </submittedName>
</protein>
<dbReference type="PANTHER" id="PTHR23028:SF53">
    <property type="entry name" value="ACYL_TRANSF_3 DOMAIN-CONTAINING PROTEIN"/>
    <property type="match status" value="1"/>
</dbReference>
<dbReference type="Proteomes" id="UP001235712">
    <property type="component" value="Unassembled WGS sequence"/>
</dbReference>
<keyword evidence="1" id="KW-0472">Membrane</keyword>
<dbReference type="Pfam" id="PF19040">
    <property type="entry name" value="SGNH"/>
    <property type="match status" value="1"/>
</dbReference>
<gene>
    <name evidence="4" type="ORF">J2S57_002044</name>
</gene>
<dbReference type="InterPro" id="IPR050879">
    <property type="entry name" value="Acyltransferase_3"/>
</dbReference>
<feature type="transmembrane region" description="Helical" evidence="1">
    <location>
        <begin position="150"/>
        <end position="171"/>
    </location>
</feature>
<feature type="domain" description="Acyltransferase 3" evidence="2">
    <location>
        <begin position="20"/>
        <end position="352"/>
    </location>
</feature>
<evidence type="ECO:0000259" key="2">
    <source>
        <dbReference type="Pfam" id="PF01757"/>
    </source>
</evidence>
<accession>A0ABT9P2H6</accession>
<sequence length="691" mass="74874">MTSSSTRTGETRPDGLKHRADIQGLRAVAVLVVLLYHTGLGPSGGFLGVDVFFVLSGFLITGLLIREHEKTGRIALMSFWARRARRLLPAAVLVVLATCAAARFWLPASRWEDIGHDAIAASTYFLNWRLAAESVDYLAEGTAAGPLQHFWSLAVEEQFYLLWPLLILALFRIRRRRVALGVIGAVVAGSFAVAVVTYGPQTYFTTHTRIWEMAAGALLAALMHERAFAPELIVRGVNLLPMRRPRAPRHGWLSWAGLVTLVGLLFVVTPDTVWPGPLTVLVVAATLLVLAFGRGRDGTEKLLSLRPLTWTGDISYSLYLWHWPLVVLAQVDGNLTLVEGLTIVALSFALAAGTYYGLEQPMRTAPFWAAARVGLAGGLAFVLMGSGAGTALAQSRLVDEAPHAPGARAILGALQSSATSLAPTPELASKDTGDVYARGCQASYDETTVKPCVFDYRSDGASGPTVVIVGDSKAAQWVPALEVVAREQHWNLISMTKAGCAFSDIRRAMKGGYYEACVTWQQDALRRIESIRPDLLVTSQLDFYRTMQKNRALSGAANERELVRGLTTRLRQMKDAGIPVVTIAETPRMDQDVPDCVSGNLQNLLRCSVPVAKAFANAGVVEAASRAVRVPMVDASEQLCTATTCPAVVGDVVVYRDEHHLTATFARSTAPFVGQELKRVVDDEVRAELFG</sequence>
<dbReference type="InterPro" id="IPR002656">
    <property type="entry name" value="Acyl_transf_3_dom"/>
</dbReference>
<evidence type="ECO:0000313" key="5">
    <source>
        <dbReference type="Proteomes" id="UP001235712"/>
    </source>
</evidence>
<dbReference type="EMBL" id="JAUSQZ010000001">
    <property type="protein sequence ID" value="MDP9826295.1"/>
    <property type="molecule type" value="Genomic_DNA"/>
</dbReference>
<feature type="transmembrane region" description="Helical" evidence="1">
    <location>
        <begin position="45"/>
        <end position="65"/>
    </location>
</feature>
<comment type="caution">
    <text evidence="4">The sequence shown here is derived from an EMBL/GenBank/DDBJ whole genome shotgun (WGS) entry which is preliminary data.</text>
</comment>
<proteinExistence type="predicted"/>
<feature type="transmembrane region" description="Helical" evidence="1">
    <location>
        <begin position="210"/>
        <end position="229"/>
    </location>
</feature>